<dbReference type="Proteomes" id="UP000628775">
    <property type="component" value="Unassembled WGS sequence"/>
</dbReference>
<evidence type="ECO:0000313" key="2">
    <source>
        <dbReference type="Proteomes" id="UP000628775"/>
    </source>
</evidence>
<dbReference type="SUPFAM" id="SSF56784">
    <property type="entry name" value="HAD-like"/>
    <property type="match status" value="1"/>
</dbReference>
<accession>A0A8J2VSG2</accession>
<dbReference type="PANTHER" id="PTHR43434">
    <property type="entry name" value="PHOSPHOGLYCOLATE PHOSPHATASE"/>
    <property type="match status" value="1"/>
</dbReference>
<dbReference type="InterPro" id="IPR050155">
    <property type="entry name" value="HAD-like_hydrolase_sf"/>
</dbReference>
<protein>
    <submittedName>
        <fullName evidence="1">Haloacid dehalogenase</fullName>
    </submittedName>
</protein>
<dbReference type="AlphaFoldDB" id="A0A8J2VSG2"/>
<reference evidence="1" key="2">
    <citation type="submission" date="2020-09" db="EMBL/GenBank/DDBJ databases">
        <authorList>
            <person name="Sun Q."/>
            <person name="Zhou Y."/>
        </authorList>
    </citation>
    <scope>NUCLEOTIDE SEQUENCE</scope>
    <source>
        <strain evidence="1">CGMCC 1.15371</strain>
    </source>
</reference>
<name>A0A8J2VSG2_9BACL</name>
<dbReference type="RefSeq" id="WP_188692734.1">
    <property type="nucleotide sequence ID" value="NZ_BMIR01000007.1"/>
</dbReference>
<dbReference type="GO" id="GO:0008967">
    <property type="term" value="F:phosphoglycolate phosphatase activity"/>
    <property type="evidence" value="ECO:0007669"/>
    <property type="project" value="TreeGrafter"/>
</dbReference>
<dbReference type="SFLD" id="SFLDG01129">
    <property type="entry name" value="C1.5:_HAD__Beta-PGM__Phosphata"/>
    <property type="match status" value="1"/>
</dbReference>
<proteinExistence type="predicted"/>
<dbReference type="Pfam" id="PF13242">
    <property type="entry name" value="Hydrolase_like"/>
    <property type="match status" value="1"/>
</dbReference>
<organism evidence="1 2">
    <name type="scientific">Pullulanibacillus camelliae</name>
    <dbReference type="NCBI Taxonomy" id="1707096"/>
    <lineage>
        <taxon>Bacteria</taxon>
        <taxon>Bacillati</taxon>
        <taxon>Bacillota</taxon>
        <taxon>Bacilli</taxon>
        <taxon>Bacillales</taxon>
        <taxon>Sporolactobacillaceae</taxon>
        <taxon>Pullulanibacillus</taxon>
    </lineage>
</organism>
<dbReference type="EMBL" id="BMIR01000007">
    <property type="protein sequence ID" value="GGE40546.1"/>
    <property type="molecule type" value="Genomic_DNA"/>
</dbReference>
<dbReference type="Gene3D" id="3.40.50.1000">
    <property type="entry name" value="HAD superfamily/HAD-like"/>
    <property type="match status" value="1"/>
</dbReference>
<dbReference type="InterPro" id="IPR036412">
    <property type="entry name" value="HAD-like_sf"/>
</dbReference>
<reference evidence="1" key="1">
    <citation type="journal article" date="2014" name="Int. J. Syst. Evol. Microbiol.">
        <title>Complete genome sequence of Corynebacterium casei LMG S-19264T (=DSM 44701T), isolated from a smear-ripened cheese.</title>
        <authorList>
            <consortium name="US DOE Joint Genome Institute (JGI-PGF)"/>
            <person name="Walter F."/>
            <person name="Albersmeier A."/>
            <person name="Kalinowski J."/>
            <person name="Ruckert C."/>
        </authorList>
    </citation>
    <scope>NUCLEOTIDE SEQUENCE</scope>
    <source>
        <strain evidence="1">CGMCC 1.15371</strain>
    </source>
</reference>
<dbReference type="PANTHER" id="PTHR43434:SF1">
    <property type="entry name" value="PHOSPHOGLYCOLATE PHOSPHATASE"/>
    <property type="match status" value="1"/>
</dbReference>
<dbReference type="GO" id="GO:0006281">
    <property type="term" value="P:DNA repair"/>
    <property type="evidence" value="ECO:0007669"/>
    <property type="project" value="TreeGrafter"/>
</dbReference>
<evidence type="ECO:0000313" key="1">
    <source>
        <dbReference type="EMBL" id="GGE40546.1"/>
    </source>
</evidence>
<keyword evidence="2" id="KW-1185">Reference proteome</keyword>
<sequence length="380" mass="42767">MIQTVLFDIDGVLLSEERCFDASALSVWELLQSPNYLNIRSEHFTVTPNDAFIRTKRQEVFAGERVLSFMKSRGMNSNWDMVYLTFSYQLISLLQYVSAPVREAFLSRTDIDRQALKALAPHLPKDVPLNFELFVTDFEKSPGTKQDLLLYIDTICEEKLGRTSKLFSRSGTLWKIGQETYQEWYLGDAFIETSIGKKAYQAGKHGFLQEEIPLAATEELQQLFKKIRDQGIVIGIGTGRPAIESHEPLKALGLLDYIDPDRMVTATDVIEAERQFPEYLPLGKPHPYTYLHGFFKKQTATERVLKASLPLAKADSLLIIGDSLADCLAAQEIGAHFAAVLTGLTGEAAREEFEAHHAEVILSNVLEVERFITTLNTIAN</sequence>
<comment type="caution">
    <text evidence="1">The sequence shown here is derived from an EMBL/GenBank/DDBJ whole genome shotgun (WGS) entry which is preliminary data.</text>
</comment>
<dbReference type="SFLD" id="SFLDS00003">
    <property type="entry name" value="Haloacid_Dehalogenase"/>
    <property type="match status" value="1"/>
</dbReference>
<gene>
    <name evidence="1" type="ORF">GCM10011391_19140</name>
</gene>
<dbReference type="InterPro" id="IPR023214">
    <property type="entry name" value="HAD_sf"/>
</dbReference>